<evidence type="ECO:0000313" key="3">
    <source>
        <dbReference type="Proteomes" id="UP000252004"/>
    </source>
</evidence>
<dbReference type="EMBL" id="CP030862">
    <property type="protein sequence ID" value="AXE23751.1"/>
    <property type="molecule type" value="Genomic_DNA"/>
</dbReference>
<evidence type="ECO:0000313" key="2">
    <source>
        <dbReference type="EMBL" id="AXE23751.1"/>
    </source>
</evidence>
<feature type="transmembrane region" description="Helical" evidence="1">
    <location>
        <begin position="25"/>
        <end position="44"/>
    </location>
</feature>
<dbReference type="RefSeq" id="WP_114054930.1">
    <property type="nucleotide sequence ID" value="NZ_CP030862.1"/>
</dbReference>
<keyword evidence="3" id="KW-1185">Reference proteome</keyword>
<dbReference type="AlphaFoldDB" id="A0A344TYN0"/>
<sequence length="165" mass="17961">MSDEPVFVRSRWGTSRYVYNHRNPVGLALIVITPLIALGVLFGLRADWTWGEGEFRDAVRKGVKDLEGARQYTTPESDHHFIVSGAVRDSGIGPGHGVHASKAKNGGYTVGTEDTETEYCVFLSLTRAEERILLPGAPVDAEALSRAGMPALYLSHATYVEGACR</sequence>
<evidence type="ECO:0000256" key="1">
    <source>
        <dbReference type="SAM" id="Phobius"/>
    </source>
</evidence>
<dbReference type="OrthoDB" id="4334501at2"/>
<gene>
    <name evidence="2" type="ORF">C0216_10000</name>
</gene>
<organism evidence="2 3">
    <name type="scientific">Streptomyces globosus</name>
    <dbReference type="NCBI Taxonomy" id="68209"/>
    <lineage>
        <taxon>Bacteria</taxon>
        <taxon>Bacillati</taxon>
        <taxon>Actinomycetota</taxon>
        <taxon>Actinomycetes</taxon>
        <taxon>Kitasatosporales</taxon>
        <taxon>Streptomycetaceae</taxon>
        <taxon>Streptomyces</taxon>
    </lineage>
</organism>
<name>A0A344TYN0_9ACTN</name>
<proteinExistence type="predicted"/>
<reference evidence="2 3" key="1">
    <citation type="submission" date="2018-01" db="EMBL/GenBank/DDBJ databases">
        <title>Draft genome Sequence of streptomyces globosus LZH-48.</title>
        <authorList>
            <person name="Ran K."/>
            <person name="Li Z."/>
            <person name="Wei S."/>
            <person name="Dong R."/>
        </authorList>
    </citation>
    <scope>NUCLEOTIDE SEQUENCE [LARGE SCALE GENOMIC DNA]</scope>
    <source>
        <strain evidence="2 3">LZH-48</strain>
    </source>
</reference>
<keyword evidence="1" id="KW-0812">Transmembrane</keyword>
<keyword evidence="1" id="KW-1133">Transmembrane helix</keyword>
<dbReference type="KEGG" id="sgz:C0216_10000"/>
<dbReference type="Proteomes" id="UP000252004">
    <property type="component" value="Chromosome"/>
</dbReference>
<protein>
    <submittedName>
        <fullName evidence="2">Uncharacterized protein</fullName>
    </submittedName>
</protein>
<keyword evidence="1" id="KW-0472">Membrane</keyword>
<accession>A0A344TYN0</accession>